<sequence length="213" mass="22930">MNHITTCFPDSQTIITAVATIIAAVGGGWISGQFVLKGQHMAADIAYKRSCQIVLIEMLENLENLSGQIAVLKMNTDTSIPVNINLDLATDSYFRYEQDIIGGGKLDNFINIRKAVAAIRHAQLLASMLKIGVQFDQKKHKDALINVVKTILEASTLLAGALPRNVSSDITGNILTNARNGLAELESSPHSIVLHVPITESAAWPTWGDVTGA</sequence>
<dbReference type="AlphaFoldDB" id="A0A1C2JLR2"/>
<reference evidence="1 2" key="1">
    <citation type="journal article" date="2016" name="Int. J. Mol. Sci.">
        <title>Comparative genomics of the extreme acidophile Acidithiobacillus thiooxidans reveals intraspecific divergence and niche adaptation.</title>
        <authorList>
            <person name="Zhang X."/>
            <person name="Feng X."/>
            <person name="Tao J."/>
            <person name="Ma L."/>
            <person name="Xiao Y."/>
            <person name="Liang Y."/>
            <person name="Liu X."/>
            <person name="Yin H."/>
        </authorList>
    </citation>
    <scope>NUCLEOTIDE SEQUENCE [LARGE SCALE GENOMIC DNA]</scope>
    <source>
        <strain evidence="1 2">A02</strain>
    </source>
</reference>
<comment type="caution">
    <text evidence="1">The sequence shown here is derived from an EMBL/GenBank/DDBJ whole genome shotgun (WGS) entry which is preliminary data.</text>
</comment>
<organism evidence="1 2">
    <name type="scientific">Acidithiobacillus thiooxidans</name>
    <name type="common">Thiobacillus thiooxidans</name>
    <dbReference type="NCBI Taxonomy" id="930"/>
    <lineage>
        <taxon>Bacteria</taxon>
        <taxon>Pseudomonadati</taxon>
        <taxon>Pseudomonadota</taxon>
        <taxon>Acidithiobacillia</taxon>
        <taxon>Acidithiobacillales</taxon>
        <taxon>Acidithiobacillaceae</taxon>
        <taxon>Acidithiobacillus</taxon>
    </lineage>
</organism>
<protein>
    <submittedName>
        <fullName evidence="1">Uncharacterized protein</fullName>
    </submittedName>
</protein>
<gene>
    <name evidence="1" type="ORF">A6P07_03200</name>
</gene>
<name>A0A1C2JLR2_ACITH</name>
<dbReference type="Proteomes" id="UP000094893">
    <property type="component" value="Unassembled WGS sequence"/>
</dbReference>
<dbReference type="EMBL" id="LWSA01000030">
    <property type="protein sequence ID" value="OCX76119.1"/>
    <property type="molecule type" value="Genomic_DNA"/>
</dbReference>
<evidence type="ECO:0000313" key="1">
    <source>
        <dbReference type="EMBL" id="OCX76119.1"/>
    </source>
</evidence>
<evidence type="ECO:0000313" key="2">
    <source>
        <dbReference type="Proteomes" id="UP000094893"/>
    </source>
</evidence>
<dbReference type="RefSeq" id="WP_024893958.1">
    <property type="nucleotide sequence ID" value="NZ_LWRZ01000026.1"/>
</dbReference>
<accession>A0A1C2JLR2</accession>
<proteinExistence type="predicted"/>